<accession>A0A1H5IZ20</accession>
<dbReference type="EMBL" id="FNTY01000002">
    <property type="protein sequence ID" value="SEE45486.1"/>
    <property type="molecule type" value="Genomic_DNA"/>
</dbReference>
<keyword evidence="1" id="KW-0472">Membrane</keyword>
<name>A0A1H5IZ20_9PSED</name>
<evidence type="ECO:0000313" key="2">
    <source>
        <dbReference type="EMBL" id="SEE45486.1"/>
    </source>
</evidence>
<sequence>MPDRLSGINTVDADKTAPMATASKSLLMCMPFSVFLFGLER</sequence>
<protein>
    <submittedName>
        <fullName evidence="2">Uncharacterized protein</fullName>
    </submittedName>
</protein>
<gene>
    <name evidence="2" type="ORF">SAMN04490194_2310</name>
</gene>
<organism evidence="2 3">
    <name type="scientific">Pseudomonas migulae</name>
    <dbReference type="NCBI Taxonomy" id="78543"/>
    <lineage>
        <taxon>Bacteria</taxon>
        <taxon>Pseudomonadati</taxon>
        <taxon>Pseudomonadota</taxon>
        <taxon>Gammaproteobacteria</taxon>
        <taxon>Pseudomonadales</taxon>
        <taxon>Pseudomonadaceae</taxon>
        <taxon>Pseudomonas</taxon>
    </lineage>
</organism>
<proteinExistence type="predicted"/>
<evidence type="ECO:0000256" key="1">
    <source>
        <dbReference type="SAM" id="Phobius"/>
    </source>
</evidence>
<keyword evidence="1" id="KW-1133">Transmembrane helix</keyword>
<evidence type="ECO:0000313" key="3">
    <source>
        <dbReference type="Proteomes" id="UP000198985"/>
    </source>
</evidence>
<dbReference type="AlphaFoldDB" id="A0A1H5IZ20"/>
<dbReference type="Proteomes" id="UP000198985">
    <property type="component" value="Unassembled WGS sequence"/>
</dbReference>
<reference evidence="2 3" key="1">
    <citation type="submission" date="2016-10" db="EMBL/GenBank/DDBJ databases">
        <authorList>
            <person name="de Groot N.N."/>
        </authorList>
    </citation>
    <scope>NUCLEOTIDE SEQUENCE [LARGE SCALE GENOMIC DNA]</scope>
    <source>
        <strain evidence="2 3">BS3662</strain>
    </source>
</reference>
<feature type="transmembrane region" description="Helical" evidence="1">
    <location>
        <begin position="20"/>
        <end position="39"/>
    </location>
</feature>
<keyword evidence="1" id="KW-0812">Transmembrane</keyword>